<name>A0ACB9N7S0_BAUVA</name>
<keyword evidence="2" id="KW-1185">Reference proteome</keyword>
<gene>
    <name evidence="1" type="ORF">L6164_017331</name>
</gene>
<reference evidence="1 2" key="1">
    <citation type="journal article" date="2022" name="DNA Res.">
        <title>Chromosomal-level genome assembly of the orchid tree Bauhinia variegata (Leguminosae; Cercidoideae) supports the allotetraploid origin hypothesis of Bauhinia.</title>
        <authorList>
            <person name="Zhong Y."/>
            <person name="Chen Y."/>
            <person name="Zheng D."/>
            <person name="Pang J."/>
            <person name="Liu Y."/>
            <person name="Luo S."/>
            <person name="Meng S."/>
            <person name="Qian L."/>
            <person name="Wei D."/>
            <person name="Dai S."/>
            <person name="Zhou R."/>
        </authorList>
    </citation>
    <scope>NUCLEOTIDE SEQUENCE [LARGE SCALE GENOMIC DNA]</scope>
    <source>
        <strain evidence="1">BV-YZ2020</strain>
    </source>
</reference>
<accession>A0ACB9N7S0</accession>
<sequence length="213" mass="23483">MVGQIGGVLLLSRVSIATSFTSVTGFSILITVRLYRCCIGNQFIILAKCHLAGLYMKYSSACMETRGVFSREVLLSLNIFFRFAIPSALMTWYFLASFFLLFFIVIFCSLLLLNFKVTYLHYFIPYAFGATASTRVSNELGAGNPESAKMAIWIILCIAAAEIITVSTILLRCRNFVGYAFSSEKQIADHVADMAPLICLSVIVDSLQAVLSG</sequence>
<evidence type="ECO:0000313" key="2">
    <source>
        <dbReference type="Proteomes" id="UP000828941"/>
    </source>
</evidence>
<evidence type="ECO:0000313" key="1">
    <source>
        <dbReference type="EMBL" id="KAI4332422.1"/>
    </source>
</evidence>
<dbReference type="EMBL" id="CM039432">
    <property type="protein sequence ID" value="KAI4332422.1"/>
    <property type="molecule type" value="Genomic_DNA"/>
</dbReference>
<dbReference type="Proteomes" id="UP000828941">
    <property type="component" value="Chromosome 7"/>
</dbReference>
<proteinExistence type="predicted"/>
<organism evidence="1 2">
    <name type="scientific">Bauhinia variegata</name>
    <name type="common">Purple orchid tree</name>
    <name type="synonym">Phanera variegata</name>
    <dbReference type="NCBI Taxonomy" id="167791"/>
    <lineage>
        <taxon>Eukaryota</taxon>
        <taxon>Viridiplantae</taxon>
        <taxon>Streptophyta</taxon>
        <taxon>Embryophyta</taxon>
        <taxon>Tracheophyta</taxon>
        <taxon>Spermatophyta</taxon>
        <taxon>Magnoliopsida</taxon>
        <taxon>eudicotyledons</taxon>
        <taxon>Gunneridae</taxon>
        <taxon>Pentapetalae</taxon>
        <taxon>rosids</taxon>
        <taxon>fabids</taxon>
        <taxon>Fabales</taxon>
        <taxon>Fabaceae</taxon>
        <taxon>Cercidoideae</taxon>
        <taxon>Cercideae</taxon>
        <taxon>Bauhiniinae</taxon>
        <taxon>Bauhinia</taxon>
    </lineage>
</organism>
<protein>
    <submittedName>
        <fullName evidence="1">Uncharacterized protein</fullName>
    </submittedName>
</protein>
<comment type="caution">
    <text evidence="1">The sequence shown here is derived from an EMBL/GenBank/DDBJ whole genome shotgun (WGS) entry which is preliminary data.</text>
</comment>